<organism evidence="1 2">
    <name type="scientific">Nibea albiflora</name>
    <name type="common">Yellow drum</name>
    <name type="synonym">Corvina albiflora</name>
    <dbReference type="NCBI Taxonomy" id="240163"/>
    <lineage>
        <taxon>Eukaryota</taxon>
        <taxon>Metazoa</taxon>
        <taxon>Chordata</taxon>
        <taxon>Craniata</taxon>
        <taxon>Vertebrata</taxon>
        <taxon>Euteleostomi</taxon>
        <taxon>Actinopterygii</taxon>
        <taxon>Neopterygii</taxon>
        <taxon>Teleostei</taxon>
        <taxon>Neoteleostei</taxon>
        <taxon>Acanthomorphata</taxon>
        <taxon>Eupercaria</taxon>
        <taxon>Sciaenidae</taxon>
        <taxon>Nibea</taxon>
    </lineage>
</organism>
<accession>A0ACB7FFH1</accession>
<protein>
    <submittedName>
        <fullName evidence="1">NLR family CARD domain-containing protein 3</fullName>
    </submittedName>
</protein>
<keyword evidence="2" id="KW-1185">Reference proteome</keyword>
<comment type="caution">
    <text evidence="1">The sequence shown here is derived from an EMBL/GenBank/DDBJ whole genome shotgun (WGS) entry which is preliminary data.</text>
</comment>
<dbReference type="EMBL" id="CM024800">
    <property type="protein sequence ID" value="KAG8012871.1"/>
    <property type="molecule type" value="Genomic_DNA"/>
</dbReference>
<evidence type="ECO:0000313" key="2">
    <source>
        <dbReference type="Proteomes" id="UP000805704"/>
    </source>
</evidence>
<name>A0ACB7FFH1_NIBAL</name>
<reference evidence="1" key="1">
    <citation type="submission" date="2020-04" db="EMBL/GenBank/DDBJ databases">
        <title>A chromosome-scale assembly and high-density genetic map of the yellow drum (Nibea albiflora) genome.</title>
        <authorList>
            <person name="Xu D."/>
            <person name="Zhang W."/>
            <person name="Chen R."/>
            <person name="Tan P."/>
            <person name="Wang L."/>
            <person name="Song H."/>
            <person name="Tian L."/>
            <person name="Zhu Q."/>
            <person name="Wang B."/>
        </authorList>
    </citation>
    <scope>NUCLEOTIDE SEQUENCE</scope>
    <source>
        <strain evidence="1">ZJHYS-2018</strain>
    </source>
</reference>
<evidence type="ECO:0000313" key="1">
    <source>
        <dbReference type="EMBL" id="KAG8012871.1"/>
    </source>
</evidence>
<sequence length="519" mass="59290">MKQEVEPSSTGSTPELYITEGQSEEVNTQHEVRQLETASKKKETLHDTPIKCHDIFKALPDQQRDIRVVLTNGVAGVGKTFSVLKFTLDWAEGSENQDVSLVVLLSFRELNLIKDERFSLLRLLHVFHPTLQKVTAEKLAVCKLLLIFDGLDESRLSLDFNNKEVVSDVTQESSVSVLLTSLIKGNLLPSALIWITSRPAAANQIPPSRVDRVTEVRGFTDAQKEEYFRRRVSDEDLSSRIISHIKTSRSLHIMCLIPVFCWITATVLDHMLTTDQRGELPKTLTDLYSHFLLVQTKRKKKKYNKKRPQKLTEADREVLLKLGRLAFEQLEKGNIMFYQEDLEQCGLDVTEASVYSGVCTEIFKRESVIFQKTVYCFVHLSVQEFLAAVYLLHCYTNKKTEVLEDFLRNGQFSSLDVILNKVMQKSLQSENGHLDLFVRFLHGLSLESNQRLLGGLLGQTDNSPEIIQRAINNLKEMNSVSPDRSINIFHCLMEMNDDSVHQEIPRVPEVREQIREGTL</sequence>
<proteinExistence type="predicted"/>
<gene>
    <name evidence="1" type="primary">NLRC3.34</name>
    <name evidence="1" type="ORF">GBF38_020804</name>
</gene>
<dbReference type="Proteomes" id="UP000805704">
    <property type="component" value="Chromosome 12"/>
</dbReference>